<dbReference type="Pfam" id="PF00931">
    <property type="entry name" value="NB-ARC"/>
    <property type="match status" value="1"/>
</dbReference>
<sequence length="454" mass="51689">MVEAALSKLNRRHLHVAKYPVGIEDLLEDLEPLIDVANKHVGFIGLYGMGGIGKTTIAKAVYNYFADEFEGSSFLADVRETSKQHLGFVQLQETLLFDMLGDKKLKVGNTHRGINIIKERLCNKRVLIILDDVDEVEQFDTLAGGHEWFGLGSRIIITTRNKHLLTTHGVNVIYEVRGMDHERALELLSWNAFMREKPLENYLELSDRIVCYADGLPLALVVLGSFLCGRAEEQWQSAIHNLEKKPDKKLYQILKISYDALQDNEKSLFLDIACFFVGEDKDYVIKVLGSSNFCPVIGIEVLTDMSLINVEFKRLRMHHLIEEVGKEIVCQESPEAGKRSRLWSPDDVFHVFSENTGTNTIEGIMLKLPEQRTLYLNATSFNKMKRLRLLIFDNVVLSTAIGYLSNELRLIDLPGYQFPTLPFNSGPKQLVVLNMPHNHIHQFDKGFKVQLLCK</sequence>
<evidence type="ECO:0000259" key="4">
    <source>
        <dbReference type="Pfam" id="PF23282"/>
    </source>
</evidence>
<proteinExistence type="predicted"/>
<evidence type="ECO:0000259" key="3">
    <source>
        <dbReference type="Pfam" id="PF00931"/>
    </source>
</evidence>
<dbReference type="PANTHER" id="PTHR11017:SF570">
    <property type="entry name" value="DISEASE RESISTANCE PROTEIN (TIR-NBS CLASS)-RELATED"/>
    <property type="match status" value="1"/>
</dbReference>
<dbReference type="SUPFAM" id="SSF52058">
    <property type="entry name" value="L domain-like"/>
    <property type="match status" value="1"/>
</dbReference>
<protein>
    <submittedName>
        <fullName evidence="6">Disease resistance protein RUN1</fullName>
    </submittedName>
</protein>
<evidence type="ECO:0000256" key="2">
    <source>
        <dbReference type="ARBA" id="ARBA00022737"/>
    </source>
</evidence>
<evidence type="ECO:0000313" key="5">
    <source>
        <dbReference type="Proteomes" id="UP001652623"/>
    </source>
</evidence>
<dbReference type="PRINTS" id="PR00364">
    <property type="entry name" value="DISEASERSIST"/>
</dbReference>
<keyword evidence="2" id="KW-0677">Repeat</keyword>
<dbReference type="Gene3D" id="3.40.50.300">
    <property type="entry name" value="P-loop containing nucleotide triphosphate hydrolases"/>
    <property type="match status" value="1"/>
</dbReference>
<dbReference type="InterPro" id="IPR027417">
    <property type="entry name" value="P-loop_NTPase"/>
</dbReference>
<dbReference type="InterPro" id="IPR036390">
    <property type="entry name" value="WH_DNA-bd_sf"/>
</dbReference>
<dbReference type="RefSeq" id="XP_060671076.1">
    <property type="nucleotide sequence ID" value="XM_060815093.1"/>
</dbReference>
<dbReference type="Proteomes" id="UP001652623">
    <property type="component" value="Chromosome 2"/>
</dbReference>
<dbReference type="SUPFAM" id="SSF46785">
    <property type="entry name" value="Winged helix' DNA-binding domain"/>
    <property type="match status" value="1"/>
</dbReference>
<dbReference type="GeneID" id="107419513"/>
<dbReference type="InterPro" id="IPR002182">
    <property type="entry name" value="NB-ARC"/>
</dbReference>
<dbReference type="InterPro" id="IPR058192">
    <property type="entry name" value="WHD_ROQ1-like"/>
</dbReference>
<feature type="domain" description="Disease resistance protein Roq1-like winged-helix" evidence="4">
    <location>
        <begin position="263"/>
        <end position="333"/>
    </location>
</feature>
<dbReference type="SUPFAM" id="SSF52540">
    <property type="entry name" value="P-loop containing nucleoside triphosphate hydrolases"/>
    <property type="match status" value="1"/>
</dbReference>
<accession>A0ABM4A2W6</accession>
<keyword evidence="1" id="KW-0433">Leucine-rich repeat</keyword>
<evidence type="ECO:0000256" key="1">
    <source>
        <dbReference type="ARBA" id="ARBA00022614"/>
    </source>
</evidence>
<dbReference type="PANTHER" id="PTHR11017">
    <property type="entry name" value="LEUCINE-RICH REPEAT-CONTAINING PROTEIN"/>
    <property type="match status" value="1"/>
</dbReference>
<gene>
    <name evidence="6" type="primary">LOC107419513</name>
</gene>
<dbReference type="InterPro" id="IPR042197">
    <property type="entry name" value="Apaf_helical"/>
</dbReference>
<dbReference type="InterPro" id="IPR044974">
    <property type="entry name" value="Disease_R_plants"/>
</dbReference>
<evidence type="ECO:0000313" key="6">
    <source>
        <dbReference type="RefSeq" id="XP_060671076.1"/>
    </source>
</evidence>
<reference evidence="5" key="1">
    <citation type="submission" date="2025-05" db="UniProtKB">
        <authorList>
            <consortium name="RefSeq"/>
        </authorList>
    </citation>
    <scope>NUCLEOTIDE SEQUENCE [LARGE SCALE GENOMIC DNA]</scope>
</reference>
<reference evidence="6" key="2">
    <citation type="submission" date="2025-08" db="UniProtKB">
        <authorList>
            <consortium name="RefSeq"/>
        </authorList>
    </citation>
    <scope>IDENTIFICATION</scope>
    <source>
        <tissue evidence="6">Seedling</tissue>
    </source>
</reference>
<keyword evidence="5" id="KW-1185">Reference proteome</keyword>
<feature type="domain" description="NB-ARC" evidence="3">
    <location>
        <begin position="38"/>
        <end position="196"/>
    </location>
</feature>
<dbReference type="Pfam" id="PF23282">
    <property type="entry name" value="WHD_ROQ1"/>
    <property type="match status" value="1"/>
</dbReference>
<dbReference type="Gene3D" id="1.10.8.430">
    <property type="entry name" value="Helical domain of apoptotic protease-activating factors"/>
    <property type="match status" value="1"/>
</dbReference>
<name>A0ABM4A2W6_ZIZJJ</name>
<organism evidence="5 6">
    <name type="scientific">Ziziphus jujuba</name>
    <name type="common">Chinese jujube</name>
    <name type="synonym">Ziziphus sativa</name>
    <dbReference type="NCBI Taxonomy" id="326968"/>
    <lineage>
        <taxon>Eukaryota</taxon>
        <taxon>Viridiplantae</taxon>
        <taxon>Streptophyta</taxon>
        <taxon>Embryophyta</taxon>
        <taxon>Tracheophyta</taxon>
        <taxon>Spermatophyta</taxon>
        <taxon>Magnoliopsida</taxon>
        <taxon>eudicotyledons</taxon>
        <taxon>Gunneridae</taxon>
        <taxon>Pentapetalae</taxon>
        <taxon>rosids</taxon>
        <taxon>fabids</taxon>
        <taxon>Rosales</taxon>
        <taxon>Rhamnaceae</taxon>
        <taxon>Paliureae</taxon>
        <taxon>Ziziphus</taxon>
    </lineage>
</organism>